<sequence length="92" mass="10532">MRRRGRWGHEEAGVRLGSATPWKAVWMLIAADSDKKTKPETMCPHSSTREFIWKSGIRFFTPRISCTPLVRSDELEISQGGELWPSKLGCRE</sequence>
<reference evidence="1 2" key="1">
    <citation type="journal article" date="2014" name="Agronomy (Basel)">
        <title>A Draft Genome Sequence for Ensete ventricosum, the Drought-Tolerant Tree Against Hunger.</title>
        <authorList>
            <person name="Harrison J."/>
            <person name="Moore K.A."/>
            <person name="Paszkiewicz K."/>
            <person name="Jones T."/>
            <person name="Grant M."/>
            <person name="Ambacheew D."/>
            <person name="Muzemil S."/>
            <person name="Studholme D.J."/>
        </authorList>
    </citation>
    <scope>NUCLEOTIDE SEQUENCE [LARGE SCALE GENOMIC DNA]</scope>
</reference>
<organism evidence="1 2">
    <name type="scientific">Ensete ventricosum</name>
    <name type="common">Abyssinian banana</name>
    <name type="synonym">Musa ensete</name>
    <dbReference type="NCBI Taxonomy" id="4639"/>
    <lineage>
        <taxon>Eukaryota</taxon>
        <taxon>Viridiplantae</taxon>
        <taxon>Streptophyta</taxon>
        <taxon>Embryophyta</taxon>
        <taxon>Tracheophyta</taxon>
        <taxon>Spermatophyta</taxon>
        <taxon>Magnoliopsida</taxon>
        <taxon>Liliopsida</taxon>
        <taxon>Zingiberales</taxon>
        <taxon>Musaceae</taxon>
        <taxon>Ensete</taxon>
    </lineage>
</organism>
<comment type="caution">
    <text evidence="1">The sequence shown here is derived from an EMBL/GenBank/DDBJ whole genome shotgun (WGS) entry which is preliminary data.</text>
</comment>
<protein>
    <submittedName>
        <fullName evidence="1">Uncharacterized protein</fullName>
    </submittedName>
</protein>
<dbReference type="AlphaFoldDB" id="A0A426ZRN1"/>
<name>A0A426ZRN1_ENSVE</name>
<dbReference type="Proteomes" id="UP000287651">
    <property type="component" value="Unassembled WGS sequence"/>
</dbReference>
<gene>
    <name evidence="1" type="ORF">B296_00040015</name>
</gene>
<dbReference type="EMBL" id="AMZH03005337">
    <property type="protein sequence ID" value="RRT66686.1"/>
    <property type="molecule type" value="Genomic_DNA"/>
</dbReference>
<evidence type="ECO:0000313" key="1">
    <source>
        <dbReference type="EMBL" id="RRT66686.1"/>
    </source>
</evidence>
<accession>A0A426ZRN1</accession>
<proteinExistence type="predicted"/>
<evidence type="ECO:0000313" key="2">
    <source>
        <dbReference type="Proteomes" id="UP000287651"/>
    </source>
</evidence>